<dbReference type="GO" id="GO:0003978">
    <property type="term" value="F:UDP-glucose 4-epimerase activity"/>
    <property type="evidence" value="ECO:0007669"/>
    <property type="project" value="UniProtKB-EC"/>
</dbReference>
<dbReference type="Pfam" id="PF01370">
    <property type="entry name" value="Epimerase"/>
    <property type="match status" value="1"/>
</dbReference>
<evidence type="ECO:0000313" key="4">
    <source>
        <dbReference type="Proteomes" id="UP000060487"/>
    </source>
</evidence>
<reference evidence="3 4" key="1">
    <citation type="submission" date="2015-11" db="EMBL/GenBank/DDBJ databases">
        <authorList>
            <person name="Lin W."/>
        </authorList>
    </citation>
    <scope>NUCLEOTIDE SEQUENCE [LARGE SCALE GENOMIC DNA]</scope>
    <source>
        <strain evidence="3 4">HCH-1</strain>
    </source>
</reference>
<comment type="caution">
    <text evidence="3">The sequence shown here is derived from an EMBL/GenBank/DDBJ whole genome shotgun (WGS) entry which is preliminary data.</text>
</comment>
<feature type="domain" description="NAD-dependent epimerase/dehydratase" evidence="2">
    <location>
        <begin position="11"/>
        <end position="241"/>
    </location>
</feature>
<dbReference type="InterPro" id="IPR036291">
    <property type="entry name" value="NAD(P)-bd_dom_sf"/>
</dbReference>
<evidence type="ECO:0000259" key="2">
    <source>
        <dbReference type="Pfam" id="PF01370"/>
    </source>
</evidence>
<dbReference type="Gene3D" id="3.40.50.720">
    <property type="entry name" value="NAD(P)-binding Rossmann-like Domain"/>
    <property type="match status" value="1"/>
</dbReference>
<protein>
    <submittedName>
        <fullName evidence="3">NAD-dependent epimerase</fullName>
        <ecNumber evidence="3">5.1.3.2</ecNumber>
    </submittedName>
</protein>
<dbReference type="PANTHER" id="PTHR43000">
    <property type="entry name" value="DTDP-D-GLUCOSE 4,6-DEHYDRATASE-RELATED"/>
    <property type="match status" value="1"/>
</dbReference>
<comment type="similarity">
    <text evidence="1">Belongs to the NAD(P)-dependent epimerase/dehydratase family.</text>
</comment>
<name>A0ABR5SJA6_9BACT</name>
<accession>A0ABR5SJA6</accession>
<dbReference type="EC" id="5.1.3.2" evidence="3"/>
<gene>
    <name evidence="3" type="ORF">ASN18_0873</name>
</gene>
<dbReference type="Proteomes" id="UP000060487">
    <property type="component" value="Unassembled WGS sequence"/>
</dbReference>
<evidence type="ECO:0000313" key="3">
    <source>
        <dbReference type="EMBL" id="KWT91049.1"/>
    </source>
</evidence>
<keyword evidence="4" id="KW-1185">Reference proteome</keyword>
<proteinExistence type="inferred from homology"/>
<dbReference type="RefSeq" id="WP_085051415.1">
    <property type="nucleotide sequence ID" value="NZ_LNQR01000032.1"/>
</dbReference>
<sequence length="313" mass="34485">MAYNNRTHSHVVVTGGAGFIGSHIAEALLKSGCRVTVLDNLHTGKEENIPQGADFINIDLGANPHIKGINCDAVFHLAGQSSGEVSFDDPEYDLRSHVLSTFYMLRWCKEHGVSRFLYSSSMSVYGDPDTLPISEGHPYKPKTFYAAGKAGAEAYINLYSRLGINTTVFRLFSVYGPGQNLDNKMQGMLSIYLSYMLEGRPVIVKGSSTRYRDFISVDDIVAAWLHAYENPVSFGKTYNLGTGIKTTVGELLSELKDAFNLPEYPIVFAQNTAGDQFGTVADISLIKRELNWYPATDLKTGIAQMVNWAKGLK</sequence>
<dbReference type="InterPro" id="IPR001509">
    <property type="entry name" value="Epimerase_deHydtase"/>
</dbReference>
<evidence type="ECO:0000256" key="1">
    <source>
        <dbReference type="ARBA" id="ARBA00007637"/>
    </source>
</evidence>
<organism evidence="3 4">
    <name type="scientific">Candidatus Magnetominusculus xianensis</name>
    <dbReference type="NCBI Taxonomy" id="1748249"/>
    <lineage>
        <taxon>Bacteria</taxon>
        <taxon>Pseudomonadati</taxon>
        <taxon>Nitrospirota</taxon>
        <taxon>Nitrospiria</taxon>
        <taxon>Nitrospirales</taxon>
        <taxon>Nitrospiraceae</taxon>
        <taxon>Candidatus Magnetominusculus</taxon>
    </lineage>
</organism>
<dbReference type="EMBL" id="LNQR01000032">
    <property type="protein sequence ID" value="KWT91049.1"/>
    <property type="molecule type" value="Genomic_DNA"/>
</dbReference>
<keyword evidence="3" id="KW-0413">Isomerase</keyword>
<dbReference type="SUPFAM" id="SSF51735">
    <property type="entry name" value="NAD(P)-binding Rossmann-fold domains"/>
    <property type="match status" value="1"/>
</dbReference>